<name>A0ABM8BYV7_9MOLU</name>
<proteinExistence type="predicted"/>
<evidence type="ECO:0000313" key="1">
    <source>
        <dbReference type="EMBL" id="BDT05084.1"/>
    </source>
</evidence>
<dbReference type="EMBL" id="AP026933">
    <property type="protein sequence ID" value="BDT05084.1"/>
    <property type="molecule type" value="Genomic_DNA"/>
</dbReference>
<reference evidence="1 2" key="1">
    <citation type="journal article" date="2022" name="Front. Microbiol.">
        <title>Male-killing mechanisms vary between Spiroplasma species.</title>
        <authorList>
            <person name="Arai H."/>
            <person name="Inoue M."/>
            <person name="Kageyama D."/>
        </authorList>
    </citation>
    <scope>NUCLEOTIDE SEQUENCE [LARGE SCALE GENOMIC DNA]</scope>
    <source>
        <strain evidence="2">sHm</strain>
    </source>
</reference>
<keyword evidence="2" id="KW-1185">Reference proteome</keyword>
<dbReference type="Proteomes" id="UP001163387">
    <property type="component" value="Chromosome"/>
</dbReference>
<accession>A0ABM8BYV7</accession>
<protein>
    <recommendedName>
        <fullName evidence="3">Adhesin P123</fullName>
    </recommendedName>
</protein>
<sequence>MIMNNAVRIQLMKQAHLALKQTQQLIKRCSYWKIFPFVINNGAIPLTETGYKPINSKISDFGQYELILTGTTPVVCIWKNSTKISQKNKGKIDPITHKPSEQDEFYTKQYKIGDYWNAYLIDDTSGVDFSNLPNNQIFKTVQTKRQYTLVMFEEHITIDDYLQFFVVFNDENENIGGNSGKNQDRQLLYISNVTNYYSPYNGAFSMQVLTFSSLNDRVVSSGQNTLDFVQYASPGSGYAFPTIQQGKVTLNRTLMRDIGVRYSHRQSYGLELLTSCYYYGRPIIQGQEPIQQNNEEIFESKVFASRRLFIAGNNEKSTTNIKNNGGLLAGINDKITTSSHPETTFYNIMDAKPTGFTNFKNFTEWLKTSLNFQDNLFVTKDFKGMLSFDKDKARLSNGTSVGEAKFFWDSEWNINNLTGNYNVDMSSNFKYKDPESGLIIGSPTVDYSKISQKYMSAILNFNSVVFSPLIQMPYDSNQWLPFALSDIPLIGKLLNALTLGIWSSWVITQNAQQYKKMLYFNGFMSAFFTSNLESIIGNGGLIPLNAFTNDNDFTIGKLLGANVSTTAMTMKLSDRVSVYPWDPTTGKKLTKKEQISTVDLSQKKNNKVYILAEDIEFLDIASPFTNEDTKCEWNPTSNGVIDGSNYAYIIDTIVTQSLHQGEERHTFYSDNPFTYQGDYNEISVAQFRYNNMGYLTGNAFNWTTLYKLNHDEYEESEETTFSYPAKILPPSPQNIAKSIIIVPDLKIEITANDVSLIKNGYSNIKEWEDKNTSKFSKYEVDLNSLLDPTLLINNFNDLQRFYKSITIYYSYKFETISNSKSTDLNIIDNNNETFNPAKEINTSVTIDLKDLKINKGNFPESEFFSKFGKIAPNEVNDYFANAYYKSLSNYNIFTSYSFCNYEFDLKIKKSYNSYEQKINNDYPIIFSIVNNSEKLNWTIYLQGNLGKIEYTNSAQREPDKSWAYRYISNLKSNINKIVLNAR</sequence>
<evidence type="ECO:0000313" key="2">
    <source>
        <dbReference type="Proteomes" id="UP001163387"/>
    </source>
</evidence>
<evidence type="ECO:0008006" key="3">
    <source>
        <dbReference type="Google" id="ProtNLM"/>
    </source>
</evidence>
<organism evidence="1 2">
    <name type="scientific">Spiroplasma ixodetis</name>
    <dbReference type="NCBI Taxonomy" id="2141"/>
    <lineage>
        <taxon>Bacteria</taxon>
        <taxon>Bacillati</taxon>
        <taxon>Mycoplasmatota</taxon>
        <taxon>Mollicutes</taxon>
        <taxon>Entomoplasmatales</taxon>
        <taxon>Spiroplasmataceae</taxon>
        <taxon>Spiroplasma</taxon>
    </lineage>
</organism>
<gene>
    <name evidence="1" type="ORF">SHM_27300</name>
</gene>
<dbReference type="RefSeq" id="WP_281748654.1">
    <property type="nucleotide sequence ID" value="NZ_AP026933.1"/>
</dbReference>